<dbReference type="AlphaFoldDB" id="A0A7N2MQL2"/>
<dbReference type="OMA" id="GQNVNEH"/>
<dbReference type="GeneID" id="115963152"/>
<dbReference type="Gramene" id="QL10p019356:mrna">
    <property type="protein sequence ID" value="QL10p019356:mrna"/>
    <property type="gene ID" value="QL10p019356"/>
</dbReference>
<evidence type="ECO:0000256" key="1">
    <source>
        <dbReference type="ARBA" id="ARBA00022723"/>
    </source>
</evidence>
<evidence type="ECO:0000256" key="4">
    <source>
        <dbReference type="ARBA" id="ARBA00023015"/>
    </source>
</evidence>
<feature type="domain" description="AIPP2-like SPOC-like" evidence="7">
    <location>
        <begin position="354"/>
        <end position="485"/>
    </location>
</feature>
<dbReference type="RefSeq" id="XP_030937907.1">
    <property type="nucleotide sequence ID" value="XM_031082047.1"/>
</dbReference>
<dbReference type="InterPro" id="IPR011011">
    <property type="entry name" value="Znf_FYVE_PHD"/>
</dbReference>
<keyword evidence="9" id="KW-1185">Reference proteome</keyword>
<keyword evidence="3" id="KW-0862">Zinc</keyword>
<organism evidence="8 9">
    <name type="scientific">Quercus lobata</name>
    <name type="common">Valley oak</name>
    <dbReference type="NCBI Taxonomy" id="97700"/>
    <lineage>
        <taxon>Eukaryota</taxon>
        <taxon>Viridiplantae</taxon>
        <taxon>Streptophyta</taxon>
        <taxon>Embryophyta</taxon>
        <taxon>Tracheophyta</taxon>
        <taxon>Spermatophyta</taxon>
        <taxon>Magnoliopsida</taxon>
        <taxon>eudicotyledons</taxon>
        <taxon>Gunneridae</taxon>
        <taxon>Pentapetalae</taxon>
        <taxon>rosids</taxon>
        <taxon>fabids</taxon>
        <taxon>Fagales</taxon>
        <taxon>Fagaceae</taxon>
        <taxon>Quercus</taxon>
    </lineage>
</organism>
<dbReference type="GO" id="GO:0034244">
    <property type="term" value="P:negative regulation of transcription elongation by RNA polymerase II"/>
    <property type="evidence" value="ECO:0007669"/>
    <property type="project" value="InterPro"/>
</dbReference>
<feature type="region of interest" description="Disordered" evidence="6">
    <location>
        <begin position="241"/>
        <end position="288"/>
    </location>
</feature>
<feature type="compositionally biased region" description="Polar residues" evidence="6">
    <location>
        <begin position="267"/>
        <end position="278"/>
    </location>
</feature>
<sequence length="583" mass="64384">MQAPRKTHLGEPCDICGHVGYAETLVTCSHCKLAREHIYCTRVLLHIVPEIWFCDACQSSKDVVSPIVTMKKHFPEALNSKKSRISNCDFLRSVSPSRIPKNSRKTGPLKKQLHIGTSRVKFIPPEEAVKMLSGARLKESYLPSNLGSSSAHSDTMATTSKYKISSLKFSGQNVNEHRSSRPAGHSKPPVEGIVDTNSVTQEQKSVAQMVELYSPSDLGSSSAQSESMATISKFKTSSLKISGQNVNEHQSSRPTGHSKPPICGSVDINSVSQEQKSQTSEHKDKTAPAACKNRPMCEQFSLVCKEEPLYALPICTGGIFHGTAKPEEAESDLLNFLPKIEKFLPNYPALDATWCGSFEILDMVSRSEFYEGFLAYLPVTVHPKVFKISKNMPGVLLCTFLPCCNIWVDVFQNVCPTVNDIALYFFPGKFERSKEQYFNLLELVEMQDLVLRSSVNDVELLIFSSKRLHLDSCGLEVRSFLWGIFRPLEGNLAIPALPFHDVIFPACGQSSDVEMKLIKMKFPKVKMEPFDGPDVLPGFCKHAAGDTAHNITLSNSSNSVDASIKGLGISYIFPSISGSKYAI</sequence>
<dbReference type="KEGG" id="qlo:115963152"/>
<name>A0A7N2MQL2_QUELO</name>
<gene>
    <name evidence="8" type="primary">LOC115963152</name>
</gene>
<keyword evidence="5" id="KW-0804">Transcription</keyword>
<protein>
    <recommendedName>
        <fullName evidence="7">AIPP2-like SPOC-like domain-containing protein</fullName>
    </recommendedName>
</protein>
<evidence type="ECO:0000256" key="3">
    <source>
        <dbReference type="ARBA" id="ARBA00022833"/>
    </source>
</evidence>
<proteinExistence type="predicted"/>
<dbReference type="PANTHER" id="PTHR33304">
    <property type="match status" value="1"/>
</dbReference>
<evidence type="ECO:0000256" key="5">
    <source>
        <dbReference type="ARBA" id="ARBA00023163"/>
    </source>
</evidence>
<evidence type="ECO:0000313" key="8">
    <source>
        <dbReference type="EnsemblPlants" id="QL10p019356:mrna"/>
    </source>
</evidence>
<dbReference type="InterPro" id="IPR013083">
    <property type="entry name" value="Znf_RING/FYVE/PHD"/>
</dbReference>
<evidence type="ECO:0000313" key="9">
    <source>
        <dbReference type="Proteomes" id="UP000594261"/>
    </source>
</evidence>
<evidence type="ECO:0000256" key="6">
    <source>
        <dbReference type="SAM" id="MobiDB-lite"/>
    </source>
</evidence>
<evidence type="ECO:0000259" key="7">
    <source>
        <dbReference type="Pfam" id="PF23121"/>
    </source>
</evidence>
<dbReference type="GO" id="GO:0008270">
    <property type="term" value="F:zinc ion binding"/>
    <property type="evidence" value="ECO:0007669"/>
    <property type="project" value="UniProtKB-KW"/>
</dbReference>
<keyword evidence="4" id="KW-0805">Transcription regulation</keyword>
<feature type="region of interest" description="Disordered" evidence="6">
    <location>
        <begin position="170"/>
        <end position="192"/>
    </location>
</feature>
<reference evidence="8" key="2">
    <citation type="submission" date="2021-01" db="UniProtKB">
        <authorList>
            <consortium name="EnsemblPlants"/>
        </authorList>
    </citation>
    <scope>IDENTIFICATION</scope>
</reference>
<evidence type="ECO:0000256" key="2">
    <source>
        <dbReference type="ARBA" id="ARBA00022771"/>
    </source>
</evidence>
<dbReference type="Proteomes" id="UP000594261">
    <property type="component" value="Chromosome 10"/>
</dbReference>
<dbReference type="GO" id="GO:0140566">
    <property type="term" value="F:histone reader activity"/>
    <property type="evidence" value="ECO:0007669"/>
    <property type="project" value="InterPro"/>
</dbReference>
<feature type="compositionally biased region" description="Polar residues" evidence="6">
    <location>
        <begin position="241"/>
        <end position="255"/>
    </location>
</feature>
<dbReference type="InterPro" id="IPR049914">
    <property type="entry name" value="PHD1-3/5-6"/>
</dbReference>
<dbReference type="SUPFAM" id="SSF57903">
    <property type="entry name" value="FYVE/PHD zinc finger"/>
    <property type="match status" value="1"/>
</dbReference>
<keyword evidence="1" id="KW-0479">Metal-binding</keyword>
<dbReference type="Gene3D" id="3.30.40.10">
    <property type="entry name" value="Zinc/RING finger domain, C3HC4 (zinc finger)"/>
    <property type="match status" value="1"/>
</dbReference>
<dbReference type="InterPro" id="IPR056280">
    <property type="entry name" value="AIPP2-like_SPOC"/>
</dbReference>
<dbReference type="Pfam" id="PF23121">
    <property type="entry name" value="SPOC_AIPP2"/>
    <property type="match status" value="1"/>
</dbReference>
<reference evidence="8 9" key="1">
    <citation type="journal article" date="2016" name="G3 (Bethesda)">
        <title>First Draft Assembly and Annotation of the Genome of a California Endemic Oak Quercus lobata Nee (Fagaceae).</title>
        <authorList>
            <person name="Sork V.L."/>
            <person name="Fitz-Gibbon S.T."/>
            <person name="Puiu D."/>
            <person name="Crepeau M."/>
            <person name="Gugger P.F."/>
            <person name="Sherman R."/>
            <person name="Stevens K."/>
            <person name="Langley C.H."/>
            <person name="Pellegrini M."/>
            <person name="Salzberg S.L."/>
        </authorList>
    </citation>
    <scope>NUCLEOTIDE SEQUENCE [LARGE SCALE GENOMIC DNA]</scope>
    <source>
        <strain evidence="8 9">cv. SW786</strain>
    </source>
</reference>
<dbReference type="OrthoDB" id="651601at2759"/>
<dbReference type="InParanoid" id="A0A7N2MQL2"/>
<accession>A0A7N2MQL2</accession>
<dbReference type="PANTHER" id="PTHR33304:SF36">
    <property type="entry name" value="GB|AAF26970.1-RELATED"/>
    <property type="match status" value="1"/>
</dbReference>
<dbReference type="EnsemblPlants" id="QL10p019356:mrna">
    <property type="protein sequence ID" value="QL10p019356:mrna"/>
    <property type="gene ID" value="QL10p019356"/>
</dbReference>
<dbReference type="EMBL" id="LRBV02000010">
    <property type="status" value="NOT_ANNOTATED_CDS"/>
    <property type="molecule type" value="Genomic_DNA"/>
</dbReference>
<keyword evidence="2" id="KW-0863">Zinc-finger</keyword>